<reference evidence="1" key="1">
    <citation type="submission" date="2019-04" db="EMBL/GenBank/DDBJ databases">
        <title>Genome assembly of Zosterops borbonicus 15179.</title>
        <authorList>
            <person name="Leroy T."/>
            <person name="Anselmetti Y."/>
            <person name="Tilak M.-K."/>
            <person name="Nabholz B."/>
        </authorList>
    </citation>
    <scope>NUCLEOTIDE SEQUENCE</scope>
    <source>
        <strain evidence="1">HGM_15179</strain>
        <tissue evidence="1">Muscle</tissue>
    </source>
</reference>
<keyword evidence="2" id="KW-1185">Reference proteome</keyword>
<protein>
    <submittedName>
        <fullName evidence="1">Uncharacterized protein</fullName>
    </submittedName>
</protein>
<proteinExistence type="predicted"/>
<dbReference type="AlphaFoldDB" id="A0A8K1G5B1"/>
<evidence type="ECO:0000313" key="2">
    <source>
        <dbReference type="Proteomes" id="UP000796761"/>
    </source>
</evidence>
<organism evidence="1 2">
    <name type="scientific">Zosterops borbonicus</name>
    <dbReference type="NCBI Taxonomy" id="364589"/>
    <lineage>
        <taxon>Eukaryota</taxon>
        <taxon>Metazoa</taxon>
        <taxon>Chordata</taxon>
        <taxon>Craniata</taxon>
        <taxon>Vertebrata</taxon>
        <taxon>Euteleostomi</taxon>
        <taxon>Archelosauria</taxon>
        <taxon>Archosauria</taxon>
        <taxon>Dinosauria</taxon>
        <taxon>Saurischia</taxon>
        <taxon>Theropoda</taxon>
        <taxon>Coelurosauria</taxon>
        <taxon>Aves</taxon>
        <taxon>Neognathae</taxon>
        <taxon>Neoaves</taxon>
        <taxon>Telluraves</taxon>
        <taxon>Australaves</taxon>
        <taxon>Passeriformes</taxon>
        <taxon>Sylvioidea</taxon>
        <taxon>Zosteropidae</taxon>
        <taxon>Zosterops</taxon>
    </lineage>
</organism>
<dbReference type="OrthoDB" id="9401320at2759"/>
<dbReference type="EMBL" id="SWJQ01000617">
    <property type="protein sequence ID" value="TRZ12141.1"/>
    <property type="molecule type" value="Genomic_DNA"/>
</dbReference>
<accession>A0A8K1G5B1</accession>
<dbReference type="Proteomes" id="UP000796761">
    <property type="component" value="Unassembled WGS sequence"/>
</dbReference>
<comment type="caution">
    <text evidence="1">The sequence shown here is derived from an EMBL/GenBank/DDBJ whole genome shotgun (WGS) entry which is preliminary data.</text>
</comment>
<name>A0A8K1G5B1_9PASS</name>
<gene>
    <name evidence="1" type="ORF">HGM15179_014964</name>
</gene>
<sequence length="178" mass="19519">MSLLCWDPRADAALQVGLSRAEQWGRIPSLALLPTLLWMQPRTHLAFWALSAHGWIMSSLSSPSPFGQNLFIPQPVLVLGIAPTQMQHLAPGLAKHHEIFMGILFKLVQVSVDGIPSFSVSTTSFSLVSSANLLRLHLRPLSISFVKILNNTGPSMQPQGTPPVMDVHHDFETLTPTL</sequence>
<evidence type="ECO:0000313" key="1">
    <source>
        <dbReference type="EMBL" id="TRZ12141.1"/>
    </source>
</evidence>